<dbReference type="PANTHER" id="PTHR16047">
    <property type="entry name" value="RFWD3 PROTEIN"/>
    <property type="match status" value="1"/>
</dbReference>
<reference evidence="13" key="1">
    <citation type="submission" date="2023-10" db="EMBL/GenBank/DDBJ databases">
        <title>Genome assembly of Pristionchus species.</title>
        <authorList>
            <person name="Yoshida K."/>
            <person name="Sommer R.J."/>
        </authorList>
    </citation>
    <scope>NUCLEOTIDE SEQUENCE</scope>
    <source>
        <strain evidence="13">RS0144</strain>
    </source>
</reference>
<dbReference type="InterPro" id="IPR056527">
    <property type="entry name" value="WD40_RFWD3"/>
</dbReference>
<evidence type="ECO:0000313" key="14">
    <source>
        <dbReference type="Proteomes" id="UP001432027"/>
    </source>
</evidence>
<dbReference type="SUPFAM" id="SSF50969">
    <property type="entry name" value="YVTN repeat-like/Quinoprotein amine dehydrogenase"/>
    <property type="match status" value="1"/>
</dbReference>
<comment type="caution">
    <text evidence="13">The sequence shown here is derived from an EMBL/GenBank/DDBJ whole genome shotgun (WGS) entry which is preliminary data.</text>
</comment>
<accession>A0AAV5TN19</accession>
<dbReference type="GO" id="GO:0005737">
    <property type="term" value="C:cytoplasm"/>
    <property type="evidence" value="ECO:0007669"/>
    <property type="project" value="UniProtKB-SubCell"/>
</dbReference>
<keyword evidence="14" id="KW-1185">Reference proteome</keyword>
<keyword evidence="7" id="KW-0227">DNA damage</keyword>
<evidence type="ECO:0000256" key="4">
    <source>
        <dbReference type="ARBA" id="ARBA00022490"/>
    </source>
</evidence>
<dbReference type="GO" id="GO:0004842">
    <property type="term" value="F:ubiquitin-protein transferase activity"/>
    <property type="evidence" value="ECO:0007669"/>
    <property type="project" value="InterPro"/>
</dbReference>
<dbReference type="Pfam" id="PF23419">
    <property type="entry name" value="WD40_RFWD3"/>
    <property type="match status" value="1"/>
</dbReference>
<organism evidence="13 14">
    <name type="scientific">Pristionchus entomophagus</name>
    <dbReference type="NCBI Taxonomy" id="358040"/>
    <lineage>
        <taxon>Eukaryota</taxon>
        <taxon>Metazoa</taxon>
        <taxon>Ecdysozoa</taxon>
        <taxon>Nematoda</taxon>
        <taxon>Chromadorea</taxon>
        <taxon>Rhabditida</taxon>
        <taxon>Rhabditina</taxon>
        <taxon>Diplogasteromorpha</taxon>
        <taxon>Diplogasteroidea</taxon>
        <taxon>Neodiplogasteridae</taxon>
        <taxon>Pristionchus</taxon>
    </lineage>
</organism>
<keyword evidence="4" id="KW-0963">Cytoplasm</keyword>
<protein>
    <recommendedName>
        <fullName evidence="12">E3 ubiquitin-protein ligase RFWD3-like WD40 domain-containing protein</fullName>
    </recommendedName>
</protein>
<evidence type="ECO:0000256" key="6">
    <source>
        <dbReference type="ARBA" id="ARBA00022737"/>
    </source>
</evidence>
<keyword evidence="5" id="KW-0808">Transferase</keyword>
<comment type="subcellular location">
    <subcellularLocation>
        <location evidence="2">Cytoplasm</location>
    </subcellularLocation>
    <subcellularLocation>
        <location evidence="1">Nucleus</location>
    </subcellularLocation>
</comment>
<evidence type="ECO:0000256" key="1">
    <source>
        <dbReference type="ARBA" id="ARBA00004123"/>
    </source>
</evidence>
<dbReference type="EMBL" id="BTSX01000004">
    <property type="protein sequence ID" value="GMS95789.1"/>
    <property type="molecule type" value="Genomic_DNA"/>
</dbReference>
<dbReference type="GO" id="GO:0005634">
    <property type="term" value="C:nucleus"/>
    <property type="evidence" value="ECO:0007669"/>
    <property type="project" value="UniProtKB-SubCell"/>
</dbReference>
<comment type="pathway">
    <text evidence="3">Protein modification; protein ubiquitination.</text>
</comment>
<dbReference type="PANTHER" id="PTHR16047:SF7">
    <property type="entry name" value="E3 UBIQUITIN-PROTEIN LIGASE RFWD3"/>
    <property type="match status" value="1"/>
</dbReference>
<dbReference type="Proteomes" id="UP001432027">
    <property type="component" value="Unassembled WGS sequence"/>
</dbReference>
<dbReference type="GO" id="GO:0016567">
    <property type="term" value="P:protein ubiquitination"/>
    <property type="evidence" value="ECO:0007669"/>
    <property type="project" value="InterPro"/>
</dbReference>
<gene>
    <name evidence="13" type="ORF">PENTCL1PPCAC_17964</name>
</gene>
<evidence type="ECO:0000256" key="11">
    <source>
        <dbReference type="SAM" id="Coils"/>
    </source>
</evidence>
<keyword evidence="10" id="KW-0539">Nucleus</keyword>
<keyword evidence="6" id="KW-0677">Repeat</keyword>
<keyword evidence="11" id="KW-0175">Coiled coil</keyword>
<keyword evidence="9" id="KW-0234">DNA repair</keyword>
<keyword evidence="8" id="KW-0833">Ubl conjugation pathway</keyword>
<feature type="coiled-coil region" evidence="11">
    <location>
        <begin position="70"/>
        <end position="104"/>
    </location>
</feature>
<feature type="domain" description="E3 ubiquitin-protein ligase RFWD3-like WD40" evidence="12">
    <location>
        <begin position="126"/>
        <end position="436"/>
    </location>
</feature>
<evidence type="ECO:0000256" key="2">
    <source>
        <dbReference type="ARBA" id="ARBA00004496"/>
    </source>
</evidence>
<evidence type="ECO:0000259" key="12">
    <source>
        <dbReference type="Pfam" id="PF23419"/>
    </source>
</evidence>
<name>A0AAV5TN19_9BILA</name>
<evidence type="ECO:0000256" key="10">
    <source>
        <dbReference type="ARBA" id="ARBA00023242"/>
    </source>
</evidence>
<dbReference type="AlphaFoldDB" id="A0AAV5TN19"/>
<sequence length="443" mass="49942">MQHMLRFVHFIWNSSISLPPMWPFFGEDCIKRWISSESGKACPTCKKSAKLKDLRNHFVAAIKAVDNSEAESLRQSLVAFQRENDGLRLENVSLKKQIEHMKKNAMIAMSSAPLRIVHSSFSLARKHTFILSKEEGSRAFDLNGERIVVSIKLTSSPISDGFGVAVLDATLRPIGEKVGISNRRIRTIEFCPFDAALYLVGGEDNWVMIRSIDGGVRKRVAVSHAVWSCCWTANNKATIGLSNGRILELNTDEMNLTDLIPWESRIGITQIAKFDKLFSLMIVSLKSLRVLRHGRITNHLQQEIRIYGKIQDVSVLPSHNSFVVSFQSSEGSTHKLYRLSVDDDENVEIIFVSECPSPSKSFSYLWKNVLFHFGGSLTSAIFQEDFKRIMVHDWSQSKEDKYLTVGSSKITHLRSVSSSSSESCHILALGEKELHLLQLILSK</sequence>
<dbReference type="GO" id="GO:0036297">
    <property type="term" value="P:interstrand cross-link repair"/>
    <property type="evidence" value="ECO:0007669"/>
    <property type="project" value="InterPro"/>
</dbReference>
<evidence type="ECO:0000256" key="9">
    <source>
        <dbReference type="ARBA" id="ARBA00023204"/>
    </source>
</evidence>
<proteinExistence type="predicted"/>
<evidence type="ECO:0000256" key="7">
    <source>
        <dbReference type="ARBA" id="ARBA00022763"/>
    </source>
</evidence>
<evidence type="ECO:0000256" key="5">
    <source>
        <dbReference type="ARBA" id="ARBA00022679"/>
    </source>
</evidence>
<dbReference type="InterPro" id="IPR037381">
    <property type="entry name" value="RFWD3"/>
</dbReference>
<dbReference type="InterPro" id="IPR011044">
    <property type="entry name" value="Quino_amine_DH_bsu"/>
</dbReference>
<evidence type="ECO:0000313" key="13">
    <source>
        <dbReference type="EMBL" id="GMS95789.1"/>
    </source>
</evidence>
<evidence type="ECO:0000256" key="3">
    <source>
        <dbReference type="ARBA" id="ARBA00004906"/>
    </source>
</evidence>
<evidence type="ECO:0000256" key="8">
    <source>
        <dbReference type="ARBA" id="ARBA00022786"/>
    </source>
</evidence>